<protein>
    <submittedName>
        <fullName evidence="12">Uncharacterized protein</fullName>
    </submittedName>
</protein>
<keyword evidence="4" id="KW-0548">Nucleotidyltransferase</keyword>
<comment type="caution">
    <text evidence="12">The sequence shown here is derived from an EMBL/GenBank/DDBJ whole genome shotgun (WGS) entry which is preliminary data.</text>
</comment>
<keyword evidence="6" id="KW-0547">Nucleotide-binding</keyword>
<evidence type="ECO:0000256" key="7">
    <source>
        <dbReference type="ARBA" id="ARBA00022840"/>
    </source>
</evidence>
<dbReference type="GO" id="GO:0016779">
    <property type="term" value="F:nucleotidyltransferase activity"/>
    <property type="evidence" value="ECO:0007669"/>
    <property type="project" value="UniProtKB-KW"/>
</dbReference>
<evidence type="ECO:0000256" key="3">
    <source>
        <dbReference type="ARBA" id="ARBA00022679"/>
    </source>
</evidence>
<sequence>MASSSTVSREVDAFLFTSSSSSSSSPPKDPGDKTNTTDFVLSMDAWAAPTSTHVASETSAPPVATAAAPLYSKHVDDLISTFNSAVADLVTMFCSSPYMDAVLTGEGIDGLPSPVQVMTNGLVDAVPPRRLALFVHAYARLLHDPTVRSSERQPLPLYTTPTDRPGHVEVWMSARTHSLLRVDDRSGVPLADSDGVPLADHGGVPLADCCVVCTDQHGLPKFFLSSGRVQRTLHDTHVRCILLHHQRSLAMIDETDVSVATFGCDITRDVDVVSTVAALRWAEWPSEAEAWKYRRRVSKWPTKEIVQAVSSQPVYLVPATTGDGSKSWSFCFASAERALLRHATVVQKFVFYALLQLLPVRGACADVLDVEEMRTAWLWTLEERETTWWATGETARCVRGVLGRLAAAVDEGVLCHYFMPQCNLLQDVSESQRHAVSQYLSRCLDRADSELAPWRNLSCQGGPLITLGGGDVSLQSGVWMSGFRNADGSESTWSGCSVGDATGTGGRVGELPELTGLNPAALCRAVTQSLCRSFDECTRLLYTQLYARVHDDVTIDGCIARHKDALTSLDASLLPSARVRPLSDRVVNSLASLYYVKGKQQADSHTAAYYVGKAADLLACSGSMDVLLGRVRLAAMSLAEGKNEDVVRLLSGDIQDDTTDYTARYQAQGMRESSPRTVEGKTADDVVASFEDRLWQRWTGRAYTCCLLVSKVELRFYPTVMHTNLGLCRVDYLGLSPQPVFMWHTSFVADLLLMLALASRGEAEQARRLLDTMRTAAEGGQWDGNERRQVAYVNAIAHGHAVLGDRAKAFDLLERSAVMMSNARNPAKWIMMSMKLSSVRSSLLGRARLCVASAVLNAAVDFAQAHL</sequence>
<dbReference type="Pfam" id="PF03281">
    <property type="entry name" value="Mab-21"/>
    <property type="match status" value="1"/>
</dbReference>
<evidence type="ECO:0000259" key="11">
    <source>
        <dbReference type="Pfam" id="PF20266"/>
    </source>
</evidence>
<evidence type="ECO:0000256" key="2">
    <source>
        <dbReference type="ARBA" id="ARBA00008307"/>
    </source>
</evidence>
<feature type="region of interest" description="Disordered" evidence="9">
    <location>
        <begin position="17"/>
        <end position="36"/>
    </location>
</feature>
<dbReference type="SMART" id="SM01265">
    <property type="entry name" value="Mab-21"/>
    <property type="match status" value="1"/>
</dbReference>
<evidence type="ECO:0000256" key="5">
    <source>
        <dbReference type="ARBA" id="ARBA00022723"/>
    </source>
</evidence>
<evidence type="ECO:0000256" key="6">
    <source>
        <dbReference type="ARBA" id="ARBA00022741"/>
    </source>
</evidence>
<keyword evidence="5" id="KW-0479">Metal-binding</keyword>
<gene>
    <name evidence="12" type="ORF">NP493_272g01018</name>
</gene>
<feature type="domain" description="Mab-21-like nucleotidyltransferase" evidence="10">
    <location>
        <begin position="272"/>
        <end position="341"/>
    </location>
</feature>
<evidence type="ECO:0000313" key="13">
    <source>
        <dbReference type="Proteomes" id="UP001209878"/>
    </source>
</evidence>
<dbReference type="Proteomes" id="UP001209878">
    <property type="component" value="Unassembled WGS sequence"/>
</dbReference>
<organism evidence="12 13">
    <name type="scientific">Ridgeia piscesae</name>
    <name type="common">Tubeworm</name>
    <dbReference type="NCBI Taxonomy" id="27915"/>
    <lineage>
        <taxon>Eukaryota</taxon>
        <taxon>Metazoa</taxon>
        <taxon>Spiralia</taxon>
        <taxon>Lophotrochozoa</taxon>
        <taxon>Annelida</taxon>
        <taxon>Polychaeta</taxon>
        <taxon>Sedentaria</taxon>
        <taxon>Canalipalpata</taxon>
        <taxon>Sabellida</taxon>
        <taxon>Siboglinidae</taxon>
        <taxon>Ridgeia</taxon>
    </lineage>
</organism>
<dbReference type="InterPro" id="IPR024810">
    <property type="entry name" value="MAB21L/cGLR"/>
</dbReference>
<accession>A0AAD9NXG8</accession>
<dbReference type="PANTHER" id="PTHR10656">
    <property type="entry name" value="CELL FATE DETERMINING PROTEIN MAB21-RELATED"/>
    <property type="match status" value="1"/>
</dbReference>
<evidence type="ECO:0000256" key="4">
    <source>
        <dbReference type="ARBA" id="ARBA00022695"/>
    </source>
</evidence>
<keyword evidence="7" id="KW-0067">ATP-binding</keyword>
<proteinExistence type="inferred from homology"/>
<comment type="cofactor">
    <cofactor evidence="1">
        <name>Mg(2+)</name>
        <dbReference type="ChEBI" id="CHEBI:18420"/>
    </cofactor>
</comment>
<evidence type="ECO:0000256" key="9">
    <source>
        <dbReference type="SAM" id="MobiDB-lite"/>
    </source>
</evidence>
<evidence type="ECO:0000313" key="12">
    <source>
        <dbReference type="EMBL" id="KAK2184289.1"/>
    </source>
</evidence>
<dbReference type="Pfam" id="PF20266">
    <property type="entry name" value="Mab-21_C"/>
    <property type="match status" value="1"/>
</dbReference>
<feature type="domain" description="Mab-21-like HhH/H2TH-like" evidence="11">
    <location>
        <begin position="372"/>
        <end position="440"/>
    </location>
</feature>
<dbReference type="InterPro" id="IPR046906">
    <property type="entry name" value="Mab-21_HhH/H2TH-like"/>
</dbReference>
<keyword evidence="8" id="KW-0460">Magnesium</keyword>
<reference evidence="12" key="1">
    <citation type="journal article" date="2023" name="Mol. Biol. Evol.">
        <title>Third-Generation Sequencing Reveals the Adaptive Role of the Epigenome in Three Deep-Sea Polychaetes.</title>
        <authorList>
            <person name="Perez M."/>
            <person name="Aroh O."/>
            <person name="Sun Y."/>
            <person name="Lan Y."/>
            <person name="Juniper S.K."/>
            <person name="Young C.R."/>
            <person name="Angers B."/>
            <person name="Qian P.Y."/>
        </authorList>
    </citation>
    <scope>NUCLEOTIDE SEQUENCE</scope>
    <source>
        <strain evidence="12">R07B-5</strain>
    </source>
</reference>
<keyword evidence="13" id="KW-1185">Reference proteome</keyword>
<dbReference type="EMBL" id="JAODUO010000272">
    <property type="protein sequence ID" value="KAK2184289.1"/>
    <property type="molecule type" value="Genomic_DNA"/>
</dbReference>
<dbReference type="AlphaFoldDB" id="A0AAD9NXG8"/>
<keyword evidence="3" id="KW-0808">Transferase</keyword>
<evidence type="ECO:0000256" key="1">
    <source>
        <dbReference type="ARBA" id="ARBA00001946"/>
    </source>
</evidence>
<evidence type="ECO:0000256" key="8">
    <source>
        <dbReference type="ARBA" id="ARBA00022842"/>
    </source>
</evidence>
<dbReference type="PANTHER" id="PTHR10656:SF42">
    <property type="entry name" value="CYCLIC GMP-AMP SYNTHASE-LIKE PROTEIN-RELATED"/>
    <property type="match status" value="1"/>
</dbReference>
<dbReference type="Gene3D" id="1.10.1410.40">
    <property type="match status" value="1"/>
</dbReference>
<comment type="similarity">
    <text evidence="2">Belongs to the mab-21 family.</text>
</comment>
<dbReference type="GO" id="GO:0046872">
    <property type="term" value="F:metal ion binding"/>
    <property type="evidence" value="ECO:0007669"/>
    <property type="project" value="UniProtKB-KW"/>
</dbReference>
<evidence type="ECO:0000259" key="10">
    <source>
        <dbReference type="Pfam" id="PF03281"/>
    </source>
</evidence>
<dbReference type="InterPro" id="IPR046903">
    <property type="entry name" value="Mab-21-like_nuc_Trfase"/>
</dbReference>
<dbReference type="GO" id="GO:0005524">
    <property type="term" value="F:ATP binding"/>
    <property type="evidence" value="ECO:0007669"/>
    <property type="project" value="UniProtKB-KW"/>
</dbReference>
<name>A0AAD9NXG8_RIDPI</name>